<evidence type="ECO:0000256" key="5">
    <source>
        <dbReference type="ARBA" id="ARBA00022795"/>
    </source>
</evidence>
<evidence type="ECO:0000259" key="9">
    <source>
        <dbReference type="Pfam" id="PF02108"/>
    </source>
</evidence>
<comment type="similarity">
    <text evidence="2">Belongs to the FliH family.</text>
</comment>
<keyword evidence="6" id="KW-0653">Protein transport</keyword>
<dbReference type="GO" id="GO:0015031">
    <property type="term" value="P:protein transport"/>
    <property type="evidence" value="ECO:0007669"/>
    <property type="project" value="UniProtKB-KW"/>
</dbReference>
<feature type="region of interest" description="Disordered" evidence="8">
    <location>
        <begin position="224"/>
        <end position="244"/>
    </location>
</feature>
<feature type="region of interest" description="Disordered" evidence="8">
    <location>
        <begin position="22"/>
        <end position="73"/>
    </location>
</feature>
<dbReference type="PANTHER" id="PTHR34982">
    <property type="entry name" value="YOP PROTEINS TRANSLOCATION PROTEIN L"/>
    <property type="match status" value="1"/>
</dbReference>
<keyword evidence="5" id="KW-1005">Bacterial flagellum biogenesis</keyword>
<dbReference type="InterPro" id="IPR018035">
    <property type="entry name" value="Flagellar_FliH/T3SS_HrpE"/>
</dbReference>
<dbReference type="Pfam" id="PF02108">
    <property type="entry name" value="FliH"/>
    <property type="match status" value="1"/>
</dbReference>
<feature type="domain" description="Flagellar assembly protein FliH/Type III secretion system HrpE" evidence="9">
    <location>
        <begin position="113"/>
        <end position="227"/>
    </location>
</feature>
<accession>A0A6L8LCB6</accession>
<evidence type="ECO:0000313" key="10">
    <source>
        <dbReference type="EMBL" id="MYM53694.1"/>
    </source>
</evidence>
<comment type="caution">
    <text evidence="10">The sequence shown here is derived from an EMBL/GenBank/DDBJ whole genome shotgun (WGS) entry which is preliminary data.</text>
</comment>
<evidence type="ECO:0000256" key="4">
    <source>
        <dbReference type="ARBA" id="ARBA00022448"/>
    </source>
</evidence>
<keyword evidence="7" id="KW-1006">Bacterial flagellum protein export</keyword>
<evidence type="ECO:0000256" key="2">
    <source>
        <dbReference type="ARBA" id="ARBA00006602"/>
    </source>
</evidence>
<feature type="compositionally biased region" description="Basic and acidic residues" evidence="8">
    <location>
        <begin position="23"/>
        <end position="35"/>
    </location>
</feature>
<dbReference type="PANTHER" id="PTHR34982:SF1">
    <property type="entry name" value="FLAGELLAR ASSEMBLY PROTEIN FLIH"/>
    <property type="match status" value="1"/>
</dbReference>
<feature type="compositionally biased region" description="Acidic residues" evidence="8">
    <location>
        <begin position="233"/>
        <end position="244"/>
    </location>
</feature>
<name>A0A6L8LCB6_9RHOB</name>
<dbReference type="GO" id="GO:0044781">
    <property type="term" value="P:bacterial-type flagellum organization"/>
    <property type="evidence" value="ECO:0007669"/>
    <property type="project" value="UniProtKB-KW"/>
</dbReference>
<comment type="function">
    <text evidence="1">Needed for flagellar regrowth and assembly.</text>
</comment>
<dbReference type="GO" id="GO:0005829">
    <property type="term" value="C:cytosol"/>
    <property type="evidence" value="ECO:0007669"/>
    <property type="project" value="TreeGrafter"/>
</dbReference>
<dbReference type="AlphaFoldDB" id="A0A6L8LCB6"/>
<evidence type="ECO:0000256" key="8">
    <source>
        <dbReference type="SAM" id="MobiDB-lite"/>
    </source>
</evidence>
<feature type="compositionally biased region" description="Low complexity" evidence="8">
    <location>
        <begin position="47"/>
        <end position="59"/>
    </location>
</feature>
<proteinExistence type="inferred from homology"/>
<evidence type="ECO:0000256" key="7">
    <source>
        <dbReference type="ARBA" id="ARBA00023225"/>
    </source>
</evidence>
<keyword evidence="11" id="KW-1185">Reference proteome</keyword>
<dbReference type="Proteomes" id="UP000479043">
    <property type="component" value="Unassembled WGS sequence"/>
</dbReference>
<evidence type="ECO:0000256" key="3">
    <source>
        <dbReference type="ARBA" id="ARBA00016507"/>
    </source>
</evidence>
<evidence type="ECO:0000313" key="11">
    <source>
        <dbReference type="Proteomes" id="UP000479043"/>
    </source>
</evidence>
<dbReference type="RefSeq" id="WP_160971416.1">
    <property type="nucleotide sequence ID" value="NZ_WWEN01000001.1"/>
</dbReference>
<evidence type="ECO:0000256" key="6">
    <source>
        <dbReference type="ARBA" id="ARBA00022927"/>
    </source>
</evidence>
<reference evidence="10 11" key="1">
    <citation type="submission" date="2020-01" db="EMBL/GenBank/DDBJ databases">
        <authorList>
            <person name="Chen S."/>
        </authorList>
    </citation>
    <scope>NUCLEOTIDE SEQUENCE [LARGE SCALE GENOMIC DNA]</scope>
    <source>
        <strain evidence="10 11">GS-10</strain>
    </source>
</reference>
<dbReference type="InterPro" id="IPR051472">
    <property type="entry name" value="T3SS_Stator/FliH"/>
</dbReference>
<sequence length="244" mass="25852">MGYHSDIPVQKLDLDALSSLLRNNRDSAFRPREFATVKPDPLPEAPLQPQASAPAAPAPELEEARAKAHKTGFTEGFAQGYQQGLAEASAAEPEPAPEPDPALLASAEQMEEARAVFVELSRALVDHTEAHHTSLRQAMERTLIALAGELAGSRIDALPQAYVAKIEDLAGRVGKAVESTVISLNPDDLQAIAPCLDGSDVLSACTLQPDPRLTRGAVDIKSGPNRVQTVLGETDDAIPGADEE</sequence>
<gene>
    <name evidence="10" type="ORF">GR167_00130</name>
</gene>
<protein>
    <recommendedName>
        <fullName evidence="3">Flagellar assembly protein FliH</fullName>
    </recommendedName>
</protein>
<dbReference type="EMBL" id="WWEN01000001">
    <property type="protein sequence ID" value="MYM53694.1"/>
    <property type="molecule type" value="Genomic_DNA"/>
</dbReference>
<organism evidence="10 11">
    <name type="scientific">Thalassovita mangrovi</name>
    <dbReference type="NCBI Taxonomy" id="2692236"/>
    <lineage>
        <taxon>Bacteria</taxon>
        <taxon>Pseudomonadati</taxon>
        <taxon>Pseudomonadota</taxon>
        <taxon>Alphaproteobacteria</taxon>
        <taxon>Rhodobacterales</taxon>
        <taxon>Roseobacteraceae</taxon>
        <taxon>Thalassovita</taxon>
    </lineage>
</organism>
<evidence type="ECO:0000256" key="1">
    <source>
        <dbReference type="ARBA" id="ARBA00003041"/>
    </source>
</evidence>
<keyword evidence="4" id="KW-0813">Transport</keyword>